<dbReference type="GO" id="GO:0009288">
    <property type="term" value="C:bacterial-type flagellum"/>
    <property type="evidence" value="ECO:0007669"/>
    <property type="project" value="InterPro"/>
</dbReference>
<dbReference type="RefSeq" id="WP_184260946.1">
    <property type="nucleotide sequence ID" value="NZ_JACIIX010000001.1"/>
</dbReference>
<dbReference type="GO" id="GO:0003824">
    <property type="term" value="F:catalytic activity"/>
    <property type="evidence" value="ECO:0007669"/>
    <property type="project" value="InterPro"/>
</dbReference>
<dbReference type="Pfam" id="PF04344">
    <property type="entry name" value="CheZ"/>
    <property type="match status" value="1"/>
</dbReference>
<dbReference type="InterPro" id="IPR007439">
    <property type="entry name" value="Chemotax_Pase_CheZ"/>
</dbReference>
<sequence length="279" mass="28986">MGKTPQTEVYLLRQELFGLFQHIQRMRAEIASIRRPGAVGEEDHFTQMSDELDAIVHATEEATDTIMSSVEEMEGMLTDVRGMVADNPEAVAMIDRVPLLTGAIFEACSFQDITGQRINKVVKSLQFIEQRVNSLINMWGPEMLAETQPVGSGSKDEYQKYLNGPQLAGRGVSQSDVDAILGTMGGGAAPASGSQASIDALFDTPAPAPVAAPAPAPAPAPKPAPAPVAKAAPAPAPAPAPKPAPAKPAPAAAKPAAPAAPAADEPPALGQDDIDKLFG</sequence>
<reference evidence="2 3" key="1">
    <citation type="submission" date="2020-08" db="EMBL/GenBank/DDBJ databases">
        <title>Genomic Encyclopedia of Type Strains, Phase IV (KMG-IV): sequencing the most valuable type-strain genomes for metagenomic binning, comparative biology and taxonomic classification.</title>
        <authorList>
            <person name="Goeker M."/>
        </authorList>
    </citation>
    <scope>NUCLEOTIDE SEQUENCE [LARGE SCALE GENOMIC DNA]</scope>
    <source>
        <strain evidence="2 3">DSM 11590</strain>
    </source>
</reference>
<feature type="region of interest" description="Disordered" evidence="1">
    <location>
        <begin position="209"/>
        <end position="279"/>
    </location>
</feature>
<organism evidence="2 3">
    <name type="scientific">Novispirillum itersonii</name>
    <name type="common">Aquaspirillum itersonii</name>
    <dbReference type="NCBI Taxonomy" id="189"/>
    <lineage>
        <taxon>Bacteria</taxon>
        <taxon>Pseudomonadati</taxon>
        <taxon>Pseudomonadota</taxon>
        <taxon>Alphaproteobacteria</taxon>
        <taxon>Rhodospirillales</taxon>
        <taxon>Novispirillaceae</taxon>
        <taxon>Novispirillum</taxon>
    </lineage>
</organism>
<feature type="compositionally biased region" description="Low complexity" evidence="1">
    <location>
        <begin position="249"/>
        <end position="263"/>
    </location>
</feature>
<evidence type="ECO:0000313" key="2">
    <source>
        <dbReference type="EMBL" id="MBB6209097.1"/>
    </source>
</evidence>
<dbReference type="Gene3D" id="1.10.287.500">
    <property type="entry name" value="Helix hairpin bin"/>
    <property type="match status" value="1"/>
</dbReference>
<dbReference type="GO" id="GO:0050920">
    <property type="term" value="P:regulation of chemotaxis"/>
    <property type="evidence" value="ECO:0007669"/>
    <property type="project" value="InterPro"/>
</dbReference>
<dbReference type="SUPFAM" id="SSF75708">
    <property type="entry name" value="Chemotaxis phosphatase CheZ"/>
    <property type="match status" value="1"/>
</dbReference>
<name>A0A7W9ZEF5_NOVIT</name>
<accession>A0A7W9ZEF5</accession>
<gene>
    <name evidence="2" type="ORF">FHS48_000478</name>
</gene>
<dbReference type="Proteomes" id="UP000544872">
    <property type="component" value="Unassembled WGS sequence"/>
</dbReference>
<dbReference type="AlphaFoldDB" id="A0A7W9ZEF5"/>
<dbReference type="EMBL" id="JACIIX010000001">
    <property type="protein sequence ID" value="MBB6209097.1"/>
    <property type="molecule type" value="Genomic_DNA"/>
</dbReference>
<keyword evidence="3" id="KW-1185">Reference proteome</keyword>
<feature type="compositionally biased region" description="Pro residues" evidence="1">
    <location>
        <begin position="209"/>
        <end position="226"/>
    </location>
</feature>
<protein>
    <recommendedName>
        <fullName evidence="4">Chemotaxis protein CheZ</fullName>
    </recommendedName>
</protein>
<evidence type="ECO:0008006" key="4">
    <source>
        <dbReference type="Google" id="ProtNLM"/>
    </source>
</evidence>
<evidence type="ECO:0000256" key="1">
    <source>
        <dbReference type="SAM" id="MobiDB-lite"/>
    </source>
</evidence>
<feature type="compositionally biased region" description="Pro residues" evidence="1">
    <location>
        <begin position="234"/>
        <end position="248"/>
    </location>
</feature>
<proteinExistence type="predicted"/>
<evidence type="ECO:0000313" key="3">
    <source>
        <dbReference type="Proteomes" id="UP000544872"/>
    </source>
</evidence>
<comment type="caution">
    <text evidence="2">The sequence shown here is derived from an EMBL/GenBank/DDBJ whole genome shotgun (WGS) entry which is preliminary data.</text>
</comment>